<proteinExistence type="predicted"/>
<sequence>MSAEIDVETWVKHKNHTPTGAFKVCGGIIYASPAWIGIGLVTATTGNHGQSIAFASRSGEVAVPSVLPCRRNCREL</sequence>
<evidence type="ECO:0000313" key="1">
    <source>
        <dbReference type="EMBL" id="QXN94718.1"/>
    </source>
</evidence>
<name>A0ABX8RYL0_NOCIO</name>
<evidence type="ECO:0000313" key="2">
    <source>
        <dbReference type="Proteomes" id="UP000694257"/>
    </source>
</evidence>
<dbReference type="EMBL" id="CP078145">
    <property type="protein sequence ID" value="QXN94718.1"/>
    <property type="molecule type" value="Genomic_DNA"/>
</dbReference>
<accession>A0ABX8RYL0</accession>
<keyword evidence="2" id="KW-1185">Reference proteome</keyword>
<reference evidence="1 2" key="1">
    <citation type="submission" date="2021-07" db="EMBL/GenBank/DDBJ databases">
        <title>Whole Genome Sequence of Nocardia Iowensis.</title>
        <authorList>
            <person name="Lamm A."/>
            <person name="Collins-Fairclough A.M."/>
            <person name="Bunk B."/>
            <person name="Sproer C."/>
        </authorList>
    </citation>
    <scope>NUCLEOTIDE SEQUENCE [LARGE SCALE GENOMIC DNA]</scope>
    <source>
        <strain evidence="1 2">NRRL 5646</strain>
    </source>
</reference>
<organism evidence="1 2">
    <name type="scientific">Nocardia iowensis</name>
    <dbReference type="NCBI Taxonomy" id="204891"/>
    <lineage>
        <taxon>Bacteria</taxon>
        <taxon>Bacillati</taxon>
        <taxon>Actinomycetota</taxon>
        <taxon>Actinomycetes</taxon>
        <taxon>Mycobacteriales</taxon>
        <taxon>Nocardiaceae</taxon>
        <taxon>Nocardia</taxon>
    </lineage>
</organism>
<gene>
    <name evidence="1" type="ORF">KV110_17700</name>
</gene>
<dbReference type="Proteomes" id="UP000694257">
    <property type="component" value="Chromosome"/>
</dbReference>
<protein>
    <submittedName>
        <fullName evidence="1">Pyridoxal-phosphate dependent enzyme</fullName>
    </submittedName>
</protein>